<evidence type="ECO:0000256" key="1">
    <source>
        <dbReference type="ARBA" id="ARBA00005912"/>
    </source>
</evidence>
<feature type="compositionally biased region" description="Low complexity" evidence="5">
    <location>
        <begin position="62"/>
        <end position="77"/>
    </location>
</feature>
<dbReference type="InterPro" id="IPR002661">
    <property type="entry name" value="Ribosome_recyc_fac"/>
</dbReference>
<organism evidence="7 8">
    <name type="scientific">Exophiala mesophila</name>
    <name type="common">Black yeast-like fungus</name>
    <dbReference type="NCBI Taxonomy" id="212818"/>
    <lineage>
        <taxon>Eukaryota</taxon>
        <taxon>Fungi</taxon>
        <taxon>Dikarya</taxon>
        <taxon>Ascomycota</taxon>
        <taxon>Pezizomycotina</taxon>
        <taxon>Eurotiomycetes</taxon>
        <taxon>Chaetothyriomycetidae</taxon>
        <taxon>Chaetothyriales</taxon>
        <taxon>Herpotrichiellaceae</taxon>
        <taxon>Exophiala</taxon>
    </lineage>
</organism>
<dbReference type="GO" id="GO:0006412">
    <property type="term" value="P:translation"/>
    <property type="evidence" value="ECO:0007669"/>
    <property type="project" value="UniProtKB-KW"/>
</dbReference>
<name>A0A438MV60_EXOME</name>
<evidence type="ECO:0000256" key="4">
    <source>
        <dbReference type="SAM" id="Coils"/>
    </source>
</evidence>
<dbReference type="Gene3D" id="3.30.1360.40">
    <property type="match status" value="1"/>
</dbReference>
<proteinExistence type="inferred from homology"/>
<evidence type="ECO:0000313" key="7">
    <source>
        <dbReference type="EMBL" id="RVX67025.1"/>
    </source>
</evidence>
<accession>A0A438MV60</accession>
<feature type="region of interest" description="Disordered" evidence="5">
    <location>
        <begin position="62"/>
        <end position="101"/>
    </location>
</feature>
<dbReference type="PANTHER" id="PTHR20982:SF3">
    <property type="entry name" value="MITOCHONDRIAL RIBOSOME RECYCLING FACTOR PSEUDO 1"/>
    <property type="match status" value="1"/>
</dbReference>
<comment type="function">
    <text evidence="3">Necessary for protein synthesis in mitochondria. Functions as a ribosome recycling factor in mitochondria.</text>
</comment>
<dbReference type="Pfam" id="PF01765">
    <property type="entry name" value="RRF"/>
    <property type="match status" value="1"/>
</dbReference>
<evidence type="ECO:0000256" key="5">
    <source>
        <dbReference type="SAM" id="MobiDB-lite"/>
    </source>
</evidence>
<dbReference type="VEuPathDB" id="FungiDB:PV10_03135"/>
<protein>
    <recommendedName>
        <fullName evidence="6">Ribosome recycling factor domain-containing protein</fullName>
    </recommendedName>
</protein>
<evidence type="ECO:0000259" key="6">
    <source>
        <dbReference type="Pfam" id="PF01765"/>
    </source>
</evidence>
<dbReference type="InterPro" id="IPR023584">
    <property type="entry name" value="Ribosome_recyc_fac_dom"/>
</dbReference>
<evidence type="ECO:0000256" key="3">
    <source>
        <dbReference type="ARBA" id="ARBA00024909"/>
    </source>
</evidence>
<dbReference type="AlphaFoldDB" id="A0A438MV60"/>
<dbReference type="Gene3D" id="1.10.132.20">
    <property type="entry name" value="Ribosome-recycling factor"/>
    <property type="match status" value="1"/>
</dbReference>
<feature type="domain" description="Ribosome recycling factor" evidence="6">
    <location>
        <begin position="123"/>
        <end position="300"/>
    </location>
</feature>
<dbReference type="GO" id="GO:0005739">
    <property type="term" value="C:mitochondrion"/>
    <property type="evidence" value="ECO:0007669"/>
    <property type="project" value="TreeGrafter"/>
</dbReference>
<comment type="similarity">
    <text evidence="1">Belongs to the RRF family.</text>
</comment>
<reference evidence="7 8" key="1">
    <citation type="submission" date="2017-03" db="EMBL/GenBank/DDBJ databases">
        <title>Genomes of endolithic fungi from Antarctica.</title>
        <authorList>
            <person name="Coleine C."/>
            <person name="Masonjones S."/>
            <person name="Stajich J.E."/>
        </authorList>
    </citation>
    <scope>NUCLEOTIDE SEQUENCE [LARGE SCALE GENOMIC DNA]</scope>
    <source>
        <strain evidence="7 8">CCFEE 6314</strain>
    </source>
</reference>
<dbReference type="InterPro" id="IPR036191">
    <property type="entry name" value="RRF_sf"/>
</dbReference>
<dbReference type="EMBL" id="NAJM01000053">
    <property type="protein sequence ID" value="RVX67025.1"/>
    <property type="molecule type" value="Genomic_DNA"/>
</dbReference>
<evidence type="ECO:0000256" key="2">
    <source>
        <dbReference type="ARBA" id="ARBA00022917"/>
    </source>
</evidence>
<dbReference type="Proteomes" id="UP000288859">
    <property type="component" value="Unassembled WGS sequence"/>
</dbReference>
<keyword evidence="2" id="KW-0648">Protein biosynthesis</keyword>
<dbReference type="OrthoDB" id="407355at2759"/>
<dbReference type="SUPFAM" id="SSF55194">
    <property type="entry name" value="Ribosome recycling factor, RRF"/>
    <property type="match status" value="1"/>
</dbReference>
<dbReference type="GO" id="GO:0043023">
    <property type="term" value="F:ribosomal large subunit binding"/>
    <property type="evidence" value="ECO:0007669"/>
    <property type="project" value="TreeGrafter"/>
</dbReference>
<comment type="caution">
    <text evidence="7">The sequence shown here is derived from an EMBL/GenBank/DDBJ whole genome shotgun (WGS) entry which is preliminary data.</text>
</comment>
<sequence length="302" mass="32843">MSTPGARFVSQSLLQTFKAPHSASRPARAFICRQCRQVLAEKPSPTSTQLVQATRLFSTSSAFQKKSSASSKSARSSPEVGSPKNKSAHIPDNAATRNKDAEVDPYDFTDLNEGLATAMARLKDALTKTRDAGRVTPENLGQLPVEINIKGKEAHGGSAHKERVKIQDLASVAPKGGRTLQVFAAEEAHVKPLLSALASSQHSLVPAVDSNNPLCIIVPIPPATAETRAQAKAEAKKCFERASNDVRNARGDQQKRHRKMELEKLVIKDELRKAHKQMEEVVRKAQDEVKKVYEAAVKSLDA</sequence>
<keyword evidence="4" id="KW-0175">Coiled coil</keyword>
<feature type="coiled-coil region" evidence="4">
    <location>
        <begin position="268"/>
        <end position="295"/>
    </location>
</feature>
<gene>
    <name evidence="7" type="ORF">B0A52_09239</name>
</gene>
<evidence type="ECO:0000313" key="8">
    <source>
        <dbReference type="Proteomes" id="UP000288859"/>
    </source>
</evidence>
<dbReference type="PANTHER" id="PTHR20982">
    <property type="entry name" value="RIBOSOME RECYCLING FACTOR"/>
    <property type="match status" value="1"/>
</dbReference>